<keyword evidence="2 4" id="KW-0863">Zinc-finger</keyword>
<feature type="compositionally biased region" description="Polar residues" evidence="5">
    <location>
        <begin position="59"/>
        <end position="75"/>
    </location>
</feature>
<dbReference type="InterPro" id="IPR004333">
    <property type="entry name" value="SBP_dom"/>
</dbReference>
<reference evidence="7" key="1">
    <citation type="journal article" date="2018" name="Data Brief">
        <title>Genome sequence data from 17 accessions of Ensete ventricosum, a staple food crop for millions in Ethiopia.</title>
        <authorList>
            <person name="Yemataw Z."/>
            <person name="Muzemil S."/>
            <person name="Ambachew D."/>
            <person name="Tripathi L."/>
            <person name="Tesfaye K."/>
            <person name="Chala A."/>
            <person name="Farbos A."/>
            <person name="O'Neill P."/>
            <person name="Moore K."/>
            <person name="Grant M."/>
            <person name="Studholme D.J."/>
        </authorList>
    </citation>
    <scope>NUCLEOTIDE SEQUENCE [LARGE SCALE GENOMIC DNA]</scope>
    <source>
        <tissue evidence="7">Leaf</tissue>
    </source>
</reference>
<evidence type="ECO:0000256" key="2">
    <source>
        <dbReference type="ARBA" id="ARBA00022771"/>
    </source>
</evidence>
<dbReference type="Proteomes" id="UP000290560">
    <property type="component" value="Unassembled WGS sequence"/>
</dbReference>
<dbReference type="PANTHER" id="PTHR31251">
    <property type="entry name" value="SQUAMOSA PROMOTER-BINDING-LIKE PROTEIN 4"/>
    <property type="match status" value="1"/>
</dbReference>
<dbReference type="InterPro" id="IPR044817">
    <property type="entry name" value="SBP-like"/>
</dbReference>
<dbReference type="AlphaFoldDB" id="A0A445MMM8"/>
<dbReference type="PANTHER" id="PTHR31251:SF106">
    <property type="entry name" value="SQUAMOSA PROMOTER-BINDING-LIKE PROTEIN 4"/>
    <property type="match status" value="1"/>
</dbReference>
<evidence type="ECO:0000313" key="7">
    <source>
        <dbReference type="EMBL" id="RZR75491.1"/>
    </source>
</evidence>
<dbReference type="GO" id="GO:0003677">
    <property type="term" value="F:DNA binding"/>
    <property type="evidence" value="ECO:0007669"/>
    <property type="project" value="InterPro"/>
</dbReference>
<dbReference type="GO" id="GO:0005634">
    <property type="term" value="C:nucleus"/>
    <property type="evidence" value="ECO:0007669"/>
    <property type="project" value="InterPro"/>
</dbReference>
<name>A0A445MMM8_ENSVE</name>
<keyword evidence="3" id="KW-0862">Zinc</keyword>
<protein>
    <recommendedName>
        <fullName evidence="6">SBP-type domain-containing protein</fullName>
    </recommendedName>
</protein>
<dbReference type="PROSITE" id="PS51141">
    <property type="entry name" value="ZF_SBP"/>
    <property type="match status" value="1"/>
</dbReference>
<organism evidence="7">
    <name type="scientific">Ensete ventricosum</name>
    <name type="common">Abyssinian banana</name>
    <name type="synonym">Musa ensete</name>
    <dbReference type="NCBI Taxonomy" id="4639"/>
    <lineage>
        <taxon>Eukaryota</taxon>
        <taxon>Viridiplantae</taxon>
        <taxon>Streptophyta</taxon>
        <taxon>Embryophyta</taxon>
        <taxon>Tracheophyta</taxon>
        <taxon>Spermatophyta</taxon>
        <taxon>Magnoliopsida</taxon>
        <taxon>Liliopsida</taxon>
        <taxon>Zingiberales</taxon>
        <taxon>Musaceae</taxon>
        <taxon>Ensete</taxon>
    </lineage>
</organism>
<evidence type="ECO:0000256" key="3">
    <source>
        <dbReference type="ARBA" id="ARBA00022833"/>
    </source>
</evidence>
<dbReference type="Pfam" id="PF03110">
    <property type="entry name" value="SBP"/>
    <property type="match status" value="1"/>
</dbReference>
<dbReference type="EMBL" id="KV876852">
    <property type="protein sequence ID" value="RZR75491.1"/>
    <property type="molecule type" value="Genomic_DNA"/>
</dbReference>
<feature type="domain" description="SBP-type" evidence="6">
    <location>
        <begin position="88"/>
        <end position="165"/>
    </location>
</feature>
<feature type="region of interest" description="Disordered" evidence="5">
    <location>
        <begin position="55"/>
        <end position="86"/>
    </location>
</feature>
<evidence type="ECO:0000259" key="6">
    <source>
        <dbReference type="PROSITE" id="PS51141"/>
    </source>
</evidence>
<dbReference type="Gene3D" id="4.10.1100.10">
    <property type="entry name" value="Transcription factor, SBP-box domain"/>
    <property type="match status" value="1"/>
</dbReference>
<accession>A0A445MMM8</accession>
<keyword evidence="1" id="KW-0479">Metal-binding</keyword>
<dbReference type="SUPFAM" id="SSF103612">
    <property type="entry name" value="SBT domain"/>
    <property type="match status" value="1"/>
</dbReference>
<proteinExistence type="predicted"/>
<dbReference type="GO" id="GO:0008270">
    <property type="term" value="F:zinc ion binding"/>
    <property type="evidence" value="ECO:0007669"/>
    <property type="project" value="UniProtKB-KW"/>
</dbReference>
<evidence type="ECO:0000256" key="4">
    <source>
        <dbReference type="PROSITE-ProRule" id="PRU00470"/>
    </source>
</evidence>
<gene>
    <name evidence="7" type="ORF">BHM03_00059260</name>
</gene>
<sequence length="375" mass="40284">MEWNPKLPSWDFAEVEQDAELHMASLVASSGGLGSRSSGRDCSVDLKLGGSGDFRSPASWGSQPTTSMAVSSSGPSKRARAPGNAGQIASCSVDGCTSDLSNSREYHRRHKVCEAHSKTPIVMVGGQEQRFCQQCSRYRLQCCCTHFCVTACRFSLVFAGRRCSVYPHVLPAPIQELNWAGIIQPEDMLLCSNHLPMHVGDEPPFSGSFCSYRKGRQQLPFIQDDDAAAFGITTMAQSTCLQPLLKNIPPSAESSSKILCDRIQQVNHSDCALSLLSSSTQNPGMALSQMLAAGRIPMHQSLPSTLPYGNLCPHSSSQASSYVSPASFSCSGVENEQVGTVFACGADADPHCQSAFHVPEGSSEGVSQTFPFCWQ</sequence>
<evidence type="ECO:0000256" key="5">
    <source>
        <dbReference type="SAM" id="MobiDB-lite"/>
    </source>
</evidence>
<dbReference type="InterPro" id="IPR036893">
    <property type="entry name" value="SBP_sf"/>
</dbReference>
<evidence type="ECO:0000256" key="1">
    <source>
        <dbReference type="ARBA" id="ARBA00022723"/>
    </source>
</evidence>